<evidence type="ECO:0000256" key="10">
    <source>
        <dbReference type="PROSITE-ProRule" id="PRU00175"/>
    </source>
</evidence>
<feature type="domain" description="RING-type" evidence="13">
    <location>
        <begin position="340"/>
        <end position="562"/>
    </location>
</feature>
<dbReference type="EC" id="2.3.2.31" evidence="3"/>
<dbReference type="InterPro" id="IPR044066">
    <property type="entry name" value="TRIAD_supradom"/>
</dbReference>
<dbReference type="Gene3D" id="1.20.120.1750">
    <property type="match status" value="1"/>
</dbReference>
<evidence type="ECO:0000256" key="11">
    <source>
        <dbReference type="SAM" id="MobiDB-lite"/>
    </source>
</evidence>
<protein>
    <recommendedName>
        <fullName evidence="3">RBR-type E3 ubiquitin transferase</fullName>
        <ecNumber evidence="3">2.3.2.31</ecNumber>
    </recommendedName>
</protein>
<feature type="compositionally biased region" description="Pro residues" evidence="11">
    <location>
        <begin position="582"/>
        <end position="594"/>
    </location>
</feature>
<dbReference type="PROSITE" id="PS50089">
    <property type="entry name" value="ZF_RING_2"/>
    <property type="match status" value="1"/>
</dbReference>
<dbReference type="Pfam" id="PF22605">
    <property type="entry name" value="IBR_2"/>
    <property type="match status" value="1"/>
</dbReference>
<keyword evidence="15" id="KW-1185">Reference proteome</keyword>
<dbReference type="PANTHER" id="PTHR11685">
    <property type="entry name" value="RBR FAMILY RING FINGER AND IBR DOMAIN-CONTAINING"/>
    <property type="match status" value="1"/>
</dbReference>
<comment type="catalytic activity">
    <reaction evidence="1">
        <text>[E2 ubiquitin-conjugating enzyme]-S-ubiquitinyl-L-cysteine + [acceptor protein]-L-lysine = [E2 ubiquitin-conjugating enzyme]-L-cysteine + [acceptor protein]-N(6)-ubiquitinyl-L-lysine.</text>
        <dbReference type="EC" id="2.3.2.31"/>
    </reaction>
</comment>
<evidence type="ECO:0000259" key="12">
    <source>
        <dbReference type="PROSITE" id="PS50089"/>
    </source>
</evidence>
<dbReference type="Gene3D" id="3.30.40.10">
    <property type="entry name" value="Zinc/RING finger domain, C3HC4 (zinc finger)"/>
    <property type="match status" value="1"/>
</dbReference>
<proteinExistence type="predicted"/>
<keyword evidence="7 10" id="KW-0863">Zinc-finger</keyword>
<dbReference type="PROSITE" id="PS51873">
    <property type="entry name" value="TRIAD"/>
    <property type="match status" value="1"/>
</dbReference>
<comment type="pathway">
    <text evidence="2">Protein modification; protein ubiquitination.</text>
</comment>
<dbReference type="CDD" id="cd20335">
    <property type="entry name" value="BRcat_RBR"/>
    <property type="match status" value="1"/>
</dbReference>
<dbReference type="SUPFAM" id="SSF57850">
    <property type="entry name" value="RING/U-box"/>
    <property type="match status" value="3"/>
</dbReference>
<evidence type="ECO:0000256" key="6">
    <source>
        <dbReference type="ARBA" id="ARBA00022737"/>
    </source>
</evidence>
<name>A0AAI8VX76_9PEZI</name>
<dbReference type="Pfam" id="PF01485">
    <property type="entry name" value="IBR"/>
    <property type="match status" value="1"/>
</dbReference>
<sequence>MASIPAAAPQVGDEAKPSADEYPQSLGLIGWRPEDESSSFIRFLGTHGSHIAYTTKDSGNLPSCPISSRQSIKIGIKPTSRLSHVVSCLKGKFCDSRQQISDDAQLQFYWVDKRLNGNEIPMGLSTLQYRVLDPDDSGSIQVHCRTTALDFHMKLSEVQLEQLARDVESGAMVGSLRQTVAQLLHASNPSSAARAVNPNQVVIEAAGGQRPGPLQGSNWETRKVKSWLCRHIVIGLRHRGDVFVFKALNEEYIWHSPDVDRDGCVNARAMKHWLKRDLLTTIHQRVVHRRGIESDDIQLFHRDKVVKDRTRFRPGTSLEFRLSHAVEDAYVEAEAWLVPETETCAVCSEDKRVSEMPNQMRITTACEHESATCKECVDQWIASSLDTMTWDRLKCPECPQLLAFDDVRGSATRETFDRYDKLATKAAVGKLPEFQWCLNPRCEAGQIHPNGCTKAICHKCKHYSCVRHNVPWHKGETCAQFDRIRKHRKDDKLSEQHIKEITKPCPKCKRKVHKFSGCDHITCICGHEWCWLCLAVYYRGENGFLECKHTQQCRYHRNPPDYEGGRAFLPFTDFGGLPPLRPRPGGFGPPPGVNLPPFRRAGQPVPPPPPAPAPAPARPHNRPPPAPRLLNADPFEFFLGAGGNRHPFYFDTNIPRMGQLQREQVTGFIEQALLFDFGQMLQRAR</sequence>
<keyword evidence="4" id="KW-0808">Transferase</keyword>
<evidence type="ECO:0000256" key="3">
    <source>
        <dbReference type="ARBA" id="ARBA00012251"/>
    </source>
</evidence>
<evidence type="ECO:0000256" key="9">
    <source>
        <dbReference type="ARBA" id="ARBA00022833"/>
    </source>
</evidence>
<evidence type="ECO:0000256" key="1">
    <source>
        <dbReference type="ARBA" id="ARBA00001798"/>
    </source>
</evidence>
<comment type="caution">
    <text evidence="14">The sequence shown here is derived from an EMBL/GenBank/DDBJ whole genome shotgun (WGS) entry which is preliminary data.</text>
</comment>
<evidence type="ECO:0000256" key="2">
    <source>
        <dbReference type="ARBA" id="ARBA00004906"/>
    </source>
</evidence>
<dbReference type="InterPro" id="IPR001841">
    <property type="entry name" value="Znf_RING"/>
</dbReference>
<dbReference type="InterPro" id="IPR031127">
    <property type="entry name" value="E3_UB_ligase_RBR"/>
</dbReference>
<keyword evidence="9" id="KW-0862">Zinc</keyword>
<dbReference type="SMART" id="SM00184">
    <property type="entry name" value="RING"/>
    <property type="match status" value="1"/>
</dbReference>
<gene>
    <name evidence="14" type="ORF">KHLLAP_LOCUS13212</name>
</gene>
<dbReference type="InterPro" id="IPR002867">
    <property type="entry name" value="IBR_dom"/>
</dbReference>
<evidence type="ECO:0000256" key="5">
    <source>
        <dbReference type="ARBA" id="ARBA00022723"/>
    </source>
</evidence>
<evidence type="ECO:0000256" key="4">
    <source>
        <dbReference type="ARBA" id="ARBA00022679"/>
    </source>
</evidence>
<evidence type="ECO:0000313" key="15">
    <source>
        <dbReference type="Proteomes" id="UP001295740"/>
    </source>
</evidence>
<feature type="compositionally biased region" description="Pro residues" evidence="11">
    <location>
        <begin position="604"/>
        <end position="627"/>
    </location>
</feature>
<accession>A0AAI8VX76</accession>
<keyword evidence="8" id="KW-0833">Ubl conjugation pathway</keyword>
<feature type="domain" description="RING-type" evidence="12">
    <location>
        <begin position="344"/>
        <end position="398"/>
    </location>
</feature>
<dbReference type="EMBL" id="CAUWAG010000020">
    <property type="protein sequence ID" value="CAJ2512744.1"/>
    <property type="molecule type" value="Genomic_DNA"/>
</dbReference>
<dbReference type="GO" id="GO:0016567">
    <property type="term" value="P:protein ubiquitination"/>
    <property type="evidence" value="ECO:0007669"/>
    <property type="project" value="InterPro"/>
</dbReference>
<keyword evidence="6" id="KW-0677">Repeat</keyword>
<feature type="region of interest" description="Disordered" evidence="11">
    <location>
        <begin position="1"/>
        <end position="21"/>
    </location>
</feature>
<dbReference type="CDD" id="cd20336">
    <property type="entry name" value="Rcat_RBR"/>
    <property type="match status" value="1"/>
</dbReference>
<dbReference type="Proteomes" id="UP001295740">
    <property type="component" value="Unassembled WGS sequence"/>
</dbReference>
<dbReference type="GO" id="GO:0008270">
    <property type="term" value="F:zinc ion binding"/>
    <property type="evidence" value="ECO:0007669"/>
    <property type="project" value="UniProtKB-KW"/>
</dbReference>
<dbReference type="InterPro" id="IPR054694">
    <property type="entry name" value="Parkin-like_IBR"/>
</dbReference>
<keyword evidence="5" id="KW-0479">Metal-binding</keyword>
<dbReference type="SMART" id="SM00647">
    <property type="entry name" value="IBR"/>
    <property type="match status" value="2"/>
</dbReference>
<reference evidence="14" key="1">
    <citation type="submission" date="2023-10" db="EMBL/GenBank/DDBJ databases">
        <authorList>
            <person name="Hackl T."/>
        </authorList>
    </citation>
    <scope>NUCLEOTIDE SEQUENCE</scope>
</reference>
<evidence type="ECO:0000259" key="13">
    <source>
        <dbReference type="PROSITE" id="PS51873"/>
    </source>
</evidence>
<evidence type="ECO:0000256" key="7">
    <source>
        <dbReference type="ARBA" id="ARBA00022771"/>
    </source>
</evidence>
<feature type="region of interest" description="Disordered" evidence="11">
    <location>
        <begin position="582"/>
        <end position="629"/>
    </location>
</feature>
<evidence type="ECO:0000256" key="8">
    <source>
        <dbReference type="ARBA" id="ARBA00022786"/>
    </source>
</evidence>
<evidence type="ECO:0000313" key="14">
    <source>
        <dbReference type="EMBL" id="CAJ2512744.1"/>
    </source>
</evidence>
<dbReference type="AlphaFoldDB" id="A0AAI8VX76"/>
<organism evidence="14 15">
    <name type="scientific">Anthostomella pinea</name>
    <dbReference type="NCBI Taxonomy" id="933095"/>
    <lineage>
        <taxon>Eukaryota</taxon>
        <taxon>Fungi</taxon>
        <taxon>Dikarya</taxon>
        <taxon>Ascomycota</taxon>
        <taxon>Pezizomycotina</taxon>
        <taxon>Sordariomycetes</taxon>
        <taxon>Xylariomycetidae</taxon>
        <taxon>Xylariales</taxon>
        <taxon>Xylariaceae</taxon>
        <taxon>Anthostomella</taxon>
    </lineage>
</organism>
<dbReference type="GO" id="GO:0061630">
    <property type="term" value="F:ubiquitin protein ligase activity"/>
    <property type="evidence" value="ECO:0007669"/>
    <property type="project" value="UniProtKB-EC"/>
</dbReference>
<dbReference type="InterPro" id="IPR013083">
    <property type="entry name" value="Znf_RING/FYVE/PHD"/>
</dbReference>